<comment type="caution">
    <text evidence="2">The sequence shown here is derived from an EMBL/GenBank/DDBJ whole genome shotgun (WGS) entry which is preliminary data.</text>
</comment>
<keyword evidence="1" id="KW-0812">Transmembrane</keyword>
<evidence type="ECO:0000313" key="3">
    <source>
        <dbReference type="Proteomes" id="UP001597118"/>
    </source>
</evidence>
<protein>
    <recommendedName>
        <fullName evidence="4">Lipoprotein</fullName>
    </recommendedName>
</protein>
<keyword evidence="1" id="KW-0472">Membrane</keyword>
<dbReference type="EMBL" id="JBHUDG010000004">
    <property type="protein sequence ID" value="MFD1629326.1"/>
    <property type="molecule type" value="Genomic_DNA"/>
</dbReference>
<organism evidence="2 3">
    <name type="scientific">Pseudopedobacter beijingensis</name>
    <dbReference type="NCBI Taxonomy" id="1207056"/>
    <lineage>
        <taxon>Bacteria</taxon>
        <taxon>Pseudomonadati</taxon>
        <taxon>Bacteroidota</taxon>
        <taxon>Sphingobacteriia</taxon>
        <taxon>Sphingobacteriales</taxon>
        <taxon>Sphingobacteriaceae</taxon>
        <taxon>Pseudopedobacter</taxon>
    </lineage>
</organism>
<dbReference type="RefSeq" id="WP_379661706.1">
    <property type="nucleotide sequence ID" value="NZ_JBHUDG010000004.1"/>
</dbReference>
<reference evidence="3" key="1">
    <citation type="journal article" date="2019" name="Int. J. Syst. Evol. Microbiol.">
        <title>The Global Catalogue of Microorganisms (GCM) 10K type strain sequencing project: providing services to taxonomists for standard genome sequencing and annotation.</title>
        <authorList>
            <consortium name="The Broad Institute Genomics Platform"/>
            <consortium name="The Broad Institute Genome Sequencing Center for Infectious Disease"/>
            <person name="Wu L."/>
            <person name="Ma J."/>
        </authorList>
    </citation>
    <scope>NUCLEOTIDE SEQUENCE [LARGE SCALE GENOMIC DNA]</scope>
    <source>
        <strain evidence="3">CCUG 53762</strain>
    </source>
</reference>
<accession>A0ABW4I9A3</accession>
<feature type="transmembrane region" description="Helical" evidence="1">
    <location>
        <begin position="156"/>
        <end position="174"/>
    </location>
</feature>
<evidence type="ECO:0000256" key="1">
    <source>
        <dbReference type="SAM" id="Phobius"/>
    </source>
</evidence>
<sequence length="185" mass="21386">MDRIKFIPFLSLLFLLIGCAGGRQFEWIKLKAYDSAKVKTGQQSGKGPNTVDILVQLKEKNTGILYYAASDDFFEAHQVKINNNLNTTSRNNNTKKAYKKSDYIYNDEDIEENQLNRGLIRLQPKRSEVIDNQKLKKKQGQDDDNHFLLYESNREFFLIGFALFVLILGGFLLINRKMNKKLPNS</sequence>
<dbReference type="Proteomes" id="UP001597118">
    <property type="component" value="Unassembled WGS sequence"/>
</dbReference>
<keyword evidence="3" id="KW-1185">Reference proteome</keyword>
<evidence type="ECO:0008006" key="4">
    <source>
        <dbReference type="Google" id="ProtNLM"/>
    </source>
</evidence>
<proteinExistence type="predicted"/>
<dbReference type="PROSITE" id="PS51257">
    <property type="entry name" value="PROKAR_LIPOPROTEIN"/>
    <property type="match status" value="1"/>
</dbReference>
<keyword evidence="1" id="KW-1133">Transmembrane helix</keyword>
<name>A0ABW4I9A3_9SPHI</name>
<evidence type="ECO:0000313" key="2">
    <source>
        <dbReference type="EMBL" id="MFD1629326.1"/>
    </source>
</evidence>
<gene>
    <name evidence="2" type="ORF">ACFSAH_05510</name>
</gene>